<reference evidence="2 3" key="1">
    <citation type="submission" date="2013-01" db="EMBL/GenBank/DDBJ databases">
        <title>Whole genome shotgun sequence of Gordonia soli NBRC 108243.</title>
        <authorList>
            <person name="Isaki-Nakamura S."/>
            <person name="Hosoyama A."/>
            <person name="Tsuchikane K."/>
            <person name="Ando Y."/>
            <person name="Baba S."/>
            <person name="Ohji S."/>
            <person name="Hamada M."/>
            <person name="Tamura T."/>
            <person name="Yamazoe A."/>
            <person name="Yamazaki S."/>
            <person name="Fujita N."/>
        </authorList>
    </citation>
    <scope>NUCLEOTIDE SEQUENCE [LARGE SCALE GENOMIC DNA]</scope>
    <source>
        <strain evidence="2 3">NBRC 108243</strain>
    </source>
</reference>
<proteinExistence type="predicted"/>
<dbReference type="InterPro" id="IPR037923">
    <property type="entry name" value="HTH-like"/>
</dbReference>
<dbReference type="RefSeq" id="WP_007616695.1">
    <property type="nucleotide sequence ID" value="NZ_BANX01000002.1"/>
</dbReference>
<dbReference type="GO" id="GO:0003677">
    <property type="term" value="F:DNA binding"/>
    <property type="evidence" value="ECO:0007669"/>
    <property type="project" value="UniProtKB-KW"/>
</dbReference>
<evidence type="ECO:0008006" key="4">
    <source>
        <dbReference type="Google" id="ProtNLM"/>
    </source>
</evidence>
<sequence>MSRLVEIWTDDAGESRFTERELEIDRHAVRTIHSAVTPAGGSLGWHDAPCDQYVVTLTGTLRFTTRRGEQFVLSPGDVLLARDTTGGGHEWELIDDQPWTRLYVEIGEAGSGS</sequence>
<evidence type="ECO:0000313" key="2">
    <source>
        <dbReference type="EMBL" id="GAC66458.1"/>
    </source>
</evidence>
<dbReference type="InterPro" id="IPR014710">
    <property type="entry name" value="RmlC-like_jellyroll"/>
</dbReference>
<gene>
    <name evidence="2" type="ORF">GS4_02_01690</name>
</gene>
<organism evidence="2 3">
    <name type="scientific">Gordonia soli NBRC 108243</name>
    <dbReference type="NCBI Taxonomy" id="1223545"/>
    <lineage>
        <taxon>Bacteria</taxon>
        <taxon>Bacillati</taxon>
        <taxon>Actinomycetota</taxon>
        <taxon>Actinomycetes</taxon>
        <taxon>Mycobacteriales</taxon>
        <taxon>Gordoniaceae</taxon>
        <taxon>Gordonia</taxon>
    </lineage>
</organism>
<dbReference type="EMBL" id="BANX01000002">
    <property type="protein sequence ID" value="GAC66458.1"/>
    <property type="molecule type" value="Genomic_DNA"/>
</dbReference>
<dbReference type="STRING" id="1223545.GS4_02_01690"/>
<dbReference type="SUPFAM" id="SSF51215">
    <property type="entry name" value="Regulatory protein AraC"/>
    <property type="match status" value="1"/>
</dbReference>
<accession>M0QCX5</accession>
<evidence type="ECO:0000313" key="3">
    <source>
        <dbReference type="Proteomes" id="UP000011666"/>
    </source>
</evidence>
<protein>
    <recommendedName>
        <fullName evidence="4">Cupin 2 conserved barrel domain-containing protein</fullName>
    </recommendedName>
</protein>
<keyword evidence="3" id="KW-1185">Reference proteome</keyword>
<keyword evidence="1" id="KW-0238">DNA-binding</keyword>
<dbReference type="Gene3D" id="2.60.120.10">
    <property type="entry name" value="Jelly Rolls"/>
    <property type="match status" value="1"/>
</dbReference>
<dbReference type="Proteomes" id="UP000011666">
    <property type="component" value="Unassembled WGS sequence"/>
</dbReference>
<evidence type="ECO:0000256" key="1">
    <source>
        <dbReference type="ARBA" id="ARBA00023125"/>
    </source>
</evidence>
<comment type="caution">
    <text evidence="2">The sequence shown here is derived from an EMBL/GenBank/DDBJ whole genome shotgun (WGS) entry which is preliminary data.</text>
</comment>
<dbReference type="AlphaFoldDB" id="M0QCX5"/>
<dbReference type="OrthoDB" id="4205621at2"/>
<name>M0QCX5_9ACTN</name>
<dbReference type="eggNOG" id="COG1917">
    <property type="taxonomic scope" value="Bacteria"/>
</dbReference>